<gene>
    <name evidence="1" type="ORF">PAXRUDRAFT_823442</name>
</gene>
<dbReference type="HOGENOM" id="CLU_2740805_0_0_1"/>
<reference evidence="1 2" key="1">
    <citation type="submission" date="2014-04" db="EMBL/GenBank/DDBJ databases">
        <authorList>
            <consortium name="DOE Joint Genome Institute"/>
            <person name="Kuo A."/>
            <person name="Kohler A."/>
            <person name="Jargeat P."/>
            <person name="Nagy L.G."/>
            <person name="Floudas D."/>
            <person name="Copeland A."/>
            <person name="Barry K.W."/>
            <person name="Cichocki N."/>
            <person name="Veneault-Fourrey C."/>
            <person name="LaButti K."/>
            <person name="Lindquist E.A."/>
            <person name="Lipzen A."/>
            <person name="Lundell T."/>
            <person name="Morin E."/>
            <person name="Murat C."/>
            <person name="Sun H."/>
            <person name="Tunlid A."/>
            <person name="Henrissat B."/>
            <person name="Grigoriev I.V."/>
            <person name="Hibbett D.S."/>
            <person name="Martin F."/>
            <person name="Nordberg H.P."/>
            <person name="Cantor M.N."/>
            <person name="Hua S.X."/>
        </authorList>
    </citation>
    <scope>NUCLEOTIDE SEQUENCE [LARGE SCALE GENOMIC DNA]</scope>
    <source>
        <strain evidence="1 2">Ve08.2h10</strain>
    </source>
</reference>
<keyword evidence="2" id="KW-1185">Reference proteome</keyword>
<dbReference type="AlphaFoldDB" id="A0A0D0DK19"/>
<sequence>MTTNETNPNIYKGFWVRGNVGFERWEHAKTNQAIWCLWGPVASLSHCGAVMLAEGSKCLVEDGEDGRHWLR</sequence>
<dbReference type="InParanoid" id="A0A0D0DK19"/>
<protein>
    <submittedName>
        <fullName evidence="1">Unplaced genomic scaffold scaffold_57, whole genome shotgun sequence</fullName>
    </submittedName>
</protein>
<accession>A0A0D0DK19</accession>
<reference evidence="2" key="2">
    <citation type="submission" date="2015-01" db="EMBL/GenBank/DDBJ databases">
        <title>Evolutionary Origins and Diversification of the Mycorrhizal Mutualists.</title>
        <authorList>
            <consortium name="DOE Joint Genome Institute"/>
            <consortium name="Mycorrhizal Genomics Consortium"/>
            <person name="Kohler A."/>
            <person name="Kuo A."/>
            <person name="Nagy L.G."/>
            <person name="Floudas D."/>
            <person name="Copeland A."/>
            <person name="Barry K.W."/>
            <person name="Cichocki N."/>
            <person name="Veneault-Fourrey C."/>
            <person name="LaButti K."/>
            <person name="Lindquist E.A."/>
            <person name="Lipzen A."/>
            <person name="Lundell T."/>
            <person name="Morin E."/>
            <person name="Murat C."/>
            <person name="Riley R."/>
            <person name="Ohm R."/>
            <person name="Sun H."/>
            <person name="Tunlid A."/>
            <person name="Henrissat B."/>
            <person name="Grigoriev I.V."/>
            <person name="Hibbett D.S."/>
            <person name="Martin F."/>
        </authorList>
    </citation>
    <scope>NUCLEOTIDE SEQUENCE [LARGE SCALE GENOMIC DNA]</scope>
    <source>
        <strain evidence="2">Ve08.2h10</strain>
    </source>
</reference>
<evidence type="ECO:0000313" key="2">
    <source>
        <dbReference type="Proteomes" id="UP000054538"/>
    </source>
</evidence>
<dbReference type="EMBL" id="KN824879">
    <property type="protein sequence ID" value="KIK98832.1"/>
    <property type="molecule type" value="Genomic_DNA"/>
</dbReference>
<proteinExistence type="predicted"/>
<evidence type="ECO:0000313" key="1">
    <source>
        <dbReference type="EMBL" id="KIK98832.1"/>
    </source>
</evidence>
<name>A0A0D0DK19_9AGAM</name>
<organism evidence="1 2">
    <name type="scientific">Paxillus rubicundulus Ve08.2h10</name>
    <dbReference type="NCBI Taxonomy" id="930991"/>
    <lineage>
        <taxon>Eukaryota</taxon>
        <taxon>Fungi</taxon>
        <taxon>Dikarya</taxon>
        <taxon>Basidiomycota</taxon>
        <taxon>Agaricomycotina</taxon>
        <taxon>Agaricomycetes</taxon>
        <taxon>Agaricomycetidae</taxon>
        <taxon>Boletales</taxon>
        <taxon>Paxilineae</taxon>
        <taxon>Paxillaceae</taxon>
        <taxon>Paxillus</taxon>
    </lineage>
</organism>
<dbReference type="Proteomes" id="UP000054538">
    <property type="component" value="Unassembled WGS sequence"/>
</dbReference>